<evidence type="ECO:0000313" key="1">
    <source>
        <dbReference type="EMBL" id="KUG19769.1"/>
    </source>
</evidence>
<protein>
    <recommendedName>
        <fullName evidence="2">DUF2225 domain-containing protein</fullName>
    </recommendedName>
</protein>
<dbReference type="AlphaFoldDB" id="A0A0W8FFS9"/>
<organism evidence="1">
    <name type="scientific">hydrocarbon metagenome</name>
    <dbReference type="NCBI Taxonomy" id="938273"/>
    <lineage>
        <taxon>unclassified sequences</taxon>
        <taxon>metagenomes</taxon>
        <taxon>ecological metagenomes</taxon>
    </lineage>
</organism>
<comment type="caution">
    <text evidence="1">The sequence shown here is derived from an EMBL/GenBank/DDBJ whole genome shotgun (WGS) entry which is preliminary data.</text>
</comment>
<reference evidence="1" key="1">
    <citation type="journal article" date="2015" name="Proc. Natl. Acad. Sci. U.S.A.">
        <title>Networks of energetic and metabolic interactions define dynamics in microbial communities.</title>
        <authorList>
            <person name="Embree M."/>
            <person name="Liu J.K."/>
            <person name="Al-Bassam M.M."/>
            <person name="Zengler K."/>
        </authorList>
    </citation>
    <scope>NUCLEOTIDE SEQUENCE</scope>
</reference>
<proteinExistence type="predicted"/>
<gene>
    <name evidence="1" type="ORF">ASZ90_010503</name>
</gene>
<accession>A0A0W8FFS9</accession>
<dbReference type="EMBL" id="LNQE01001259">
    <property type="protein sequence ID" value="KUG19769.1"/>
    <property type="molecule type" value="Genomic_DNA"/>
</dbReference>
<name>A0A0W8FFS9_9ZZZZ</name>
<evidence type="ECO:0008006" key="2">
    <source>
        <dbReference type="Google" id="ProtNLM"/>
    </source>
</evidence>
<sequence length="251" mass="28333">MPFARMRLFLRVQERFICGVAIVCLLMPHVRYVTAKCAVCGEQCRYAGGGPVSAVGARDLDTRPPEPLRSTIYRWVHRCPSCGYCAPDMSRMHPLTPEIVRHPAYREQLEDRTIPDLANSFLCWAMIQEHAGMPAKAAWSCLHAAWVCDDRSRDAAAEHCRRRAIALLRQARERGVRLAPQRGADEAILVDLLRRTGEFEEARALAEESLAERPEPMIAAALRLQRALIARSDRGCHSLLEVQRMRGTPPR</sequence>